<sequence>MRKPARTNTTWVFEDKTGKGVAGVDAGADADADADAGARGSSRRGRSGVCLVQSGPAEGEVVDLPTTAPERRRWSQIIDSSARGRCRGLSTPTWRIDRGNVRPPTGTVLLANNSKRPMTGVIASLIKLGPIRIQQYFVKDARRDPKTRNGQTGIY</sequence>
<name>W7LB34_GIBM7</name>
<dbReference type="AlphaFoldDB" id="W7LB34"/>
<dbReference type="EMBL" id="CM000578">
    <property type="protein sequence ID" value="EWG36813.1"/>
    <property type="molecule type" value="Genomic_DNA"/>
</dbReference>
<feature type="compositionally biased region" description="Polar residues" evidence="1">
    <location>
        <begin position="1"/>
        <end position="11"/>
    </location>
</feature>
<evidence type="ECO:0000313" key="2">
    <source>
        <dbReference type="EMBL" id="EWG36813.1"/>
    </source>
</evidence>
<reference evidence="2 3" key="1">
    <citation type="journal article" date="2010" name="Nature">
        <title>Comparative genomics reveals mobile pathogenicity chromosomes in Fusarium.</title>
        <authorList>
            <person name="Ma L.J."/>
            <person name="van der Does H.C."/>
            <person name="Borkovich K.A."/>
            <person name="Coleman J.J."/>
            <person name="Daboussi M.J."/>
            <person name="Di Pietro A."/>
            <person name="Dufresne M."/>
            <person name="Freitag M."/>
            <person name="Grabherr M."/>
            <person name="Henrissat B."/>
            <person name="Houterman P.M."/>
            <person name="Kang S."/>
            <person name="Shim W.B."/>
            <person name="Woloshuk C."/>
            <person name="Xie X."/>
            <person name="Xu J.R."/>
            <person name="Antoniw J."/>
            <person name="Baker S.E."/>
            <person name="Bluhm B.H."/>
            <person name="Breakspear A."/>
            <person name="Brown D.W."/>
            <person name="Butchko R.A."/>
            <person name="Chapman S."/>
            <person name="Coulson R."/>
            <person name="Coutinho P.M."/>
            <person name="Danchin E.G."/>
            <person name="Diener A."/>
            <person name="Gale L.R."/>
            <person name="Gardiner D.M."/>
            <person name="Goff S."/>
            <person name="Hammond-Kosack K.E."/>
            <person name="Hilburn K."/>
            <person name="Hua-Van A."/>
            <person name="Jonkers W."/>
            <person name="Kazan K."/>
            <person name="Kodira C.D."/>
            <person name="Koehrsen M."/>
            <person name="Kumar L."/>
            <person name="Lee Y.H."/>
            <person name="Li L."/>
            <person name="Manners J.M."/>
            <person name="Miranda-Saavedra D."/>
            <person name="Mukherjee M."/>
            <person name="Park G."/>
            <person name="Park J."/>
            <person name="Park S.Y."/>
            <person name="Proctor R.H."/>
            <person name="Regev A."/>
            <person name="Ruiz-Roldan M.C."/>
            <person name="Sain D."/>
            <person name="Sakthikumar S."/>
            <person name="Sykes S."/>
            <person name="Schwartz D.C."/>
            <person name="Turgeon B.G."/>
            <person name="Wapinski I."/>
            <person name="Yoder O."/>
            <person name="Young S."/>
            <person name="Zeng Q."/>
            <person name="Zhou S."/>
            <person name="Galagan J."/>
            <person name="Cuomo C.A."/>
            <person name="Kistler H.C."/>
            <person name="Rep M."/>
        </authorList>
    </citation>
    <scope>NUCLEOTIDE SEQUENCE [LARGE SCALE GENOMIC DNA]</scope>
    <source>
        <strain evidence="3">M3125 / FGSC 7600</strain>
    </source>
</reference>
<dbReference type="GeneID" id="30059035"/>
<protein>
    <submittedName>
        <fullName evidence="2">Uncharacterized protein</fullName>
    </submittedName>
</protein>
<dbReference type="VEuPathDB" id="FungiDB:FVEG_00687"/>
<dbReference type="KEGG" id="fvr:FVEG_00687"/>
<feature type="region of interest" description="Disordered" evidence="1">
    <location>
        <begin position="1"/>
        <end position="48"/>
    </location>
</feature>
<organism evidence="2 3">
    <name type="scientific">Gibberella moniliformis (strain M3125 / FGSC 7600)</name>
    <name type="common">Maize ear and stalk rot fungus</name>
    <name type="synonym">Fusarium verticillioides</name>
    <dbReference type="NCBI Taxonomy" id="334819"/>
    <lineage>
        <taxon>Eukaryota</taxon>
        <taxon>Fungi</taxon>
        <taxon>Dikarya</taxon>
        <taxon>Ascomycota</taxon>
        <taxon>Pezizomycotina</taxon>
        <taxon>Sordariomycetes</taxon>
        <taxon>Hypocreomycetidae</taxon>
        <taxon>Hypocreales</taxon>
        <taxon>Nectriaceae</taxon>
        <taxon>Fusarium</taxon>
        <taxon>Fusarium fujikuroi species complex</taxon>
    </lineage>
</organism>
<keyword evidence="3" id="KW-1185">Reference proteome</keyword>
<gene>
    <name evidence="2" type="ORF">FVEG_00687</name>
</gene>
<dbReference type="EMBL" id="DS022242">
    <property type="protein sequence ID" value="EWG36813.1"/>
    <property type="molecule type" value="Genomic_DNA"/>
</dbReference>
<dbReference type="RefSeq" id="XP_018743004.1">
    <property type="nucleotide sequence ID" value="XM_018887265.1"/>
</dbReference>
<dbReference type="OrthoDB" id="5100390at2759"/>
<dbReference type="HOGENOM" id="CLU_1695626_0_0_1"/>
<dbReference type="Proteomes" id="UP000009096">
    <property type="component" value="Chromosome 1"/>
</dbReference>
<evidence type="ECO:0000313" key="3">
    <source>
        <dbReference type="Proteomes" id="UP000009096"/>
    </source>
</evidence>
<proteinExistence type="predicted"/>
<accession>W7LB34</accession>
<evidence type="ECO:0000256" key="1">
    <source>
        <dbReference type="SAM" id="MobiDB-lite"/>
    </source>
</evidence>